<dbReference type="PANTHER" id="PTHR10434:SF11">
    <property type="entry name" value="1-ACYL-SN-GLYCEROL-3-PHOSPHATE ACYLTRANSFERASE"/>
    <property type="match status" value="1"/>
</dbReference>
<dbReference type="SMART" id="SM00563">
    <property type="entry name" value="PlsC"/>
    <property type="match status" value="1"/>
</dbReference>
<dbReference type="InterPro" id="IPR002123">
    <property type="entry name" value="Plipid/glycerol_acylTrfase"/>
</dbReference>
<dbReference type="RefSeq" id="WP_344312296.1">
    <property type="nucleotide sequence ID" value="NZ_BAAANY010000017.1"/>
</dbReference>
<dbReference type="GO" id="GO:0016746">
    <property type="term" value="F:acyltransferase activity"/>
    <property type="evidence" value="ECO:0007669"/>
    <property type="project" value="UniProtKB-KW"/>
</dbReference>
<dbReference type="PANTHER" id="PTHR10434">
    <property type="entry name" value="1-ACYL-SN-GLYCEROL-3-PHOSPHATE ACYLTRANSFERASE"/>
    <property type="match status" value="1"/>
</dbReference>
<keyword evidence="1" id="KW-0808">Transferase</keyword>
<proteinExistence type="predicted"/>
<evidence type="ECO:0000313" key="4">
    <source>
        <dbReference type="EMBL" id="GAA1690231.1"/>
    </source>
</evidence>
<evidence type="ECO:0000256" key="2">
    <source>
        <dbReference type="ARBA" id="ARBA00023315"/>
    </source>
</evidence>
<reference evidence="4 5" key="1">
    <citation type="journal article" date="2019" name="Int. J. Syst. Evol. Microbiol.">
        <title>The Global Catalogue of Microorganisms (GCM) 10K type strain sequencing project: providing services to taxonomists for standard genome sequencing and annotation.</title>
        <authorList>
            <consortium name="The Broad Institute Genomics Platform"/>
            <consortium name="The Broad Institute Genome Sequencing Center for Infectious Disease"/>
            <person name="Wu L."/>
            <person name="Ma J."/>
        </authorList>
    </citation>
    <scope>NUCLEOTIDE SEQUENCE [LARGE SCALE GENOMIC DNA]</scope>
    <source>
        <strain evidence="4 5">JCM 14718</strain>
    </source>
</reference>
<evidence type="ECO:0000256" key="1">
    <source>
        <dbReference type="ARBA" id="ARBA00022679"/>
    </source>
</evidence>
<keyword evidence="2 4" id="KW-0012">Acyltransferase</keyword>
<dbReference type="SUPFAM" id="SSF69593">
    <property type="entry name" value="Glycerol-3-phosphate (1)-acyltransferase"/>
    <property type="match status" value="1"/>
</dbReference>
<gene>
    <name evidence="4" type="ORF">GCM10009765_44530</name>
</gene>
<dbReference type="EMBL" id="BAAANY010000017">
    <property type="protein sequence ID" value="GAA1690231.1"/>
    <property type="molecule type" value="Genomic_DNA"/>
</dbReference>
<evidence type="ECO:0000259" key="3">
    <source>
        <dbReference type="SMART" id="SM00563"/>
    </source>
</evidence>
<dbReference type="Proteomes" id="UP001500618">
    <property type="component" value="Unassembled WGS sequence"/>
</dbReference>
<feature type="domain" description="Phospholipid/glycerol acyltransferase" evidence="3">
    <location>
        <begin position="48"/>
        <end position="160"/>
    </location>
</feature>
<evidence type="ECO:0000313" key="5">
    <source>
        <dbReference type="Proteomes" id="UP001500618"/>
    </source>
</evidence>
<dbReference type="CDD" id="cd07989">
    <property type="entry name" value="LPLAT_AGPAT-like"/>
    <property type="match status" value="1"/>
</dbReference>
<organism evidence="4 5">
    <name type="scientific">Fodinicola feengrottensis</name>
    <dbReference type="NCBI Taxonomy" id="435914"/>
    <lineage>
        <taxon>Bacteria</taxon>
        <taxon>Bacillati</taxon>
        <taxon>Actinomycetota</taxon>
        <taxon>Actinomycetes</taxon>
        <taxon>Mycobacteriales</taxon>
        <taxon>Fodinicola</taxon>
    </lineage>
</organism>
<sequence length="223" mass="23794">MKVEAEGAGLEHPRFVAAVRTVGRRALLPGYLRLRVAGDENVPAEGGLLLAANHTSFLDGPVLFGVSPRPVTFLIKAEMFDGVIGWALRQLGQVPVKRGTPDRTALLTALNALHSGQVVGIFPEGSRGRQGGGFAEFERGIAWLALRSGAPVVPVAIAGAEQAWPRDAKLPKPRRPVTVYFGAPLRPVDAPAAATRKRVAAVSDTIRQALIEHLERAQEIQGQ</sequence>
<protein>
    <submittedName>
        <fullName evidence="4">Lysophospholipid acyltransferase family protein</fullName>
    </submittedName>
</protein>
<comment type="caution">
    <text evidence="4">The sequence shown here is derived from an EMBL/GenBank/DDBJ whole genome shotgun (WGS) entry which is preliminary data.</text>
</comment>
<accession>A0ABN2HMB9</accession>
<name>A0ABN2HMB9_9ACTN</name>
<dbReference type="Pfam" id="PF01553">
    <property type="entry name" value="Acyltransferase"/>
    <property type="match status" value="1"/>
</dbReference>
<keyword evidence="5" id="KW-1185">Reference proteome</keyword>